<evidence type="ECO:0000256" key="3">
    <source>
        <dbReference type="ARBA" id="ARBA00022679"/>
    </source>
</evidence>
<evidence type="ECO:0000256" key="1">
    <source>
        <dbReference type="ARBA" id="ARBA00004956"/>
    </source>
</evidence>
<dbReference type="GO" id="GO:0006633">
    <property type="term" value="P:fatty acid biosynthetic process"/>
    <property type="evidence" value="ECO:0007669"/>
    <property type="project" value="UniProtKB-KW"/>
</dbReference>
<evidence type="ECO:0000256" key="8">
    <source>
        <dbReference type="ARBA" id="ARBA00023160"/>
    </source>
</evidence>
<dbReference type="EC" id="2.1.3.15" evidence="10"/>
<evidence type="ECO:0000313" key="12">
    <source>
        <dbReference type="EMBL" id="BAH05139.1"/>
    </source>
</evidence>
<reference evidence="13" key="1">
    <citation type="submission" date="2005-09" db="EMBL/GenBank/DDBJ databases">
        <title>Complete genome sequence of Clostridium kluyveri and comparative genomics of Clostridia species.</title>
        <authorList>
            <person name="Inui M."/>
            <person name="Nonaka H."/>
            <person name="Shinoda Y."/>
            <person name="Ikenaga Y."/>
            <person name="Abe M."/>
            <person name="Naito K."/>
            <person name="Vertes A.A."/>
            <person name="Yukawa H."/>
        </authorList>
    </citation>
    <scope>NUCLEOTIDE SEQUENCE [LARGE SCALE GENOMIC DNA]</scope>
    <source>
        <strain evidence="13">NBRC 12016</strain>
    </source>
</reference>
<dbReference type="NCBIfam" id="NF004344">
    <property type="entry name" value="PRK05724.1"/>
    <property type="match status" value="1"/>
</dbReference>
<evidence type="ECO:0000256" key="5">
    <source>
        <dbReference type="ARBA" id="ARBA00022832"/>
    </source>
</evidence>
<dbReference type="Pfam" id="PF03255">
    <property type="entry name" value="ACCA"/>
    <property type="match status" value="1"/>
</dbReference>
<evidence type="ECO:0000256" key="10">
    <source>
        <dbReference type="HAMAP-Rule" id="MF_00823"/>
    </source>
</evidence>
<keyword evidence="7 10" id="KW-0443">Lipid metabolism</keyword>
<feature type="domain" description="CoA carboxyltransferase C-terminal" evidence="11">
    <location>
        <begin position="9"/>
        <end position="262"/>
    </location>
</feature>
<gene>
    <name evidence="10" type="primary">accA</name>
    <name evidence="12" type="ordered locus">CKR_0088</name>
</gene>
<dbReference type="NCBIfam" id="NF041504">
    <property type="entry name" value="AccA_sub"/>
    <property type="match status" value="1"/>
</dbReference>
<comment type="catalytic activity">
    <reaction evidence="9 10">
        <text>N(6)-carboxybiotinyl-L-lysyl-[protein] + acetyl-CoA = N(6)-biotinyl-L-lysyl-[protein] + malonyl-CoA</text>
        <dbReference type="Rhea" id="RHEA:54728"/>
        <dbReference type="Rhea" id="RHEA-COMP:10505"/>
        <dbReference type="Rhea" id="RHEA-COMP:10506"/>
        <dbReference type="ChEBI" id="CHEBI:57288"/>
        <dbReference type="ChEBI" id="CHEBI:57384"/>
        <dbReference type="ChEBI" id="CHEBI:83144"/>
        <dbReference type="ChEBI" id="CHEBI:83145"/>
        <dbReference type="EC" id="2.1.3.15"/>
    </reaction>
</comment>
<evidence type="ECO:0000256" key="6">
    <source>
        <dbReference type="ARBA" id="ARBA00022840"/>
    </source>
</evidence>
<dbReference type="GO" id="GO:2001295">
    <property type="term" value="P:malonyl-CoA biosynthetic process"/>
    <property type="evidence" value="ECO:0007669"/>
    <property type="project" value="UniProtKB-UniRule"/>
</dbReference>
<keyword evidence="5 10" id="KW-0276">Fatty acid metabolism</keyword>
<keyword evidence="6 10" id="KW-0067">ATP-binding</keyword>
<name>B9DY14_CLOK1</name>
<protein>
    <recommendedName>
        <fullName evidence="10">Acetyl-coenzyme A carboxylase carboxyl transferase subunit alpha</fullName>
        <shortName evidence="10">ACCase subunit alpha</shortName>
        <shortName evidence="10">Acetyl-CoA carboxylase carboxyltransferase subunit alpha</shortName>
        <ecNumber evidence="10">2.1.3.15</ecNumber>
    </recommendedName>
</protein>
<evidence type="ECO:0000256" key="2">
    <source>
        <dbReference type="ARBA" id="ARBA00022516"/>
    </source>
</evidence>
<dbReference type="NCBIfam" id="TIGR00513">
    <property type="entry name" value="accA"/>
    <property type="match status" value="1"/>
</dbReference>
<dbReference type="SUPFAM" id="SSF52096">
    <property type="entry name" value="ClpP/crotonase"/>
    <property type="match status" value="1"/>
</dbReference>
<dbReference type="KEGG" id="ckr:CKR_0088"/>
<sequence>MKGSCCMERLGKVQKALNKKFESKSVWNRVTLARMVDRPTSLDYIYKIFDSFMEFHGDRYFGDDPSVVGGIALLDGKPVTVIGQQKGNNTNENIKRNFGMPEPDGYRKSLRLMKQADKFHRPIICFVDTPGAFCGVEAEERGQGEAIARNLMNMFKLRVPIISIVIGEGGSGGALAFAVADSVWMLENSIYSILSPEGFAGILWKDASRAKEAAEVMKITAQDLKNYGIIDQVLKEPSGGAQKDVDTMAKTIKEELIKKLGILKKFDIDELLKLRYNKFRSMGEFIE</sequence>
<dbReference type="UniPathway" id="UPA00655">
    <property type="reaction ID" value="UER00711"/>
</dbReference>
<dbReference type="PRINTS" id="PR01069">
    <property type="entry name" value="ACCCTRFRASEA"/>
</dbReference>
<comment type="subunit">
    <text evidence="10">Acetyl-CoA carboxylase is a heterohexamer composed of biotin carboxyl carrier protein (AccB), biotin carboxylase (AccC) and two subunits each of ACCase subunit alpha (AccA) and ACCase subunit beta (AccD).</text>
</comment>
<evidence type="ECO:0000256" key="9">
    <source>
        <dbReference type="ARBA" id="ARBA00049152"/>
    </source>
</evidence>
<dbReference type="GO" id="GO:0005524">
    <property type="term" value="F:ATP binding"/>
    <property type="evidence" value="ECO:0007669"/>
    <property type="project" value="UniProtKB-KW"/>
</dbReference>
<dbReference type="Proteomes" id="UP000007969">
    <property type="component" value="Chromosome"/>
</dbReference>
<dbReference type="InterPro" id="IPR029045">
    <property type="entry name" value="ClpP/crotonase-like_dom_sf"/>
</dbReference>
<comment type="pathway">
    <text evidence="1 10">Lipid metabolism; malonyl-CoA biosynthesis; malonyl-CoA from acetyl-CoA: step 1/1.</text>
</comment>
<dbReference type="HAMAP" id="MF_00823">
    <property type="entry name" value="AcetylCoA_CT_alpha"/>
    <property type="match status" value="1"/>
</dbReference>
<keyword evidence="3 10" id="KW-0808">Transferase</keyword>
<dbReference type="PANTHER" id="PTHR42853:SF3">
    <property type="entry name" value="ACETYL-COENZYME A CARBOXYLASE CARBOXYL TRANSFERASE SUBUNIT ALPHA, CHLOROPLASTIC"/>
    <property type="match status" value="1"/>
</dbReference>
<evidence type="ECO:0000313" key="13">
    <source>
        <dbReference type="Proteomes" id="UP000007969"/>
    </source>
</evidence>
<evidence type="ECO:0000256" key="7">
    <source>
        <dbReference type="ARBA" id="ARBA00023098"/>
    </source>
</evidence>
<dbReference type="HOGENOM" id="CLU_015486_0_2_9"/>
<comment type="function">
    <text evidence="10">Component of the acetyl coenzyme A carboxylase (ACC) complex. First, biotin carboxylase catalyzes the carboxylation of biotin on its carrier protein (BCCP) and then the CO(2) group is transferred by the carboxyltransferase to acetyl-CoA to form malonyl-CoA.</text>
</comment>
<dbReference type="Gene3D" id="3.90.226.10">
    <property type="entry name" value="2-enoyl-CoA Hydratase, Chain A, domain 1"/>
    <property type="match status" value="1"/>
</dbReference>
<dbReference type="InterPro" id="IPR011763">
    <property type="entry name" value="COA_CT_C"/>
</dbReference>
<evidence type="ECO:0000259" key="11">
    <source>
        <dbReference type="PROSITE" id="PS50989"/>
    </source>
</evidence>
<keyword evidence="4 10" id="KW-0547">Nucleotide-binding</keyword>
<proteinExistence type="inferred from homology"/>
<dbReference type="PROSITE" id="PS50989">
    <property type="entry name" value="COA_CT_CTER"/>
    <property type="match status" value="1"/>
</dbReference>
<dbReference type="AlphaFoldDB" id="B9DY14"/>
<dbReference type="EMBL" id="AP009049">
    <property type="protein sequence ID" value="BAH05139.1"/>
    <property type="molecule type" value="Genomic_DNA"/>
</dbReference>
<keyword evidence="8 10" id="KW-0275">Fatty acid biosynthesis</keyword>
<keyword evidence="10" id="KW-0963">Cytoplasm</keyword>
<dbReference type="GO" id="GO:0003989">
    <property type="term" value="F:acetyl-CoA carboxylase activity"/>
    <property type="evidence" value="ECO:0007669"/>
    <property type="project" value="InterPro"/>
</dbReference>
<keyword evidence="2 10" id="KW-0444">Lipid biosynthesis</keyword>
<dbReference type="GO" id="GO:0009317">
    <property type="term" value="C:acetyl-CoA carboxylase complex"/>
    <property type="evidence" value="ECO:0007669"/>
    <property type="project" value="InterPro"/>
</dbReference>
<dbReference type="PANTHER" id="PTHR42853">
    <property type="entry name" value="ACETYL-COENZYME A CARBOXYLASE CARBOXYL TRANSFERASE SUBUNIT ALPHA"/>
    <property type="match status" value="1"/>
</dbReference>
<dbReference type="InterPro" id="IPR001095">
    <property type="entry name" value="Acetyl_CoA_COase_a_su"/>
</dbReference>
<comment type="similarity">
    <text evidence="10">Belongs to the AccA family.</text>
</comment>
<dbReference type="GO" id="GO:0016743">
    <property type="term" value="F:carboxyl- or carbamoyltransferase activity"/>
    <property type="evidence" value="ECO:0007669"/>
    <property type="project" value="UniProtKB-UniRule"/>
</dbReference>
<comment type="subcellular location">
    <subcellularLocation>
        <location evidence="10">Cytoplasm</location>
    </subcellularLocation>
</comment>
<organism evidence="12 13">
    <name type="scientific">Clostridium kluyveri (strain NBRC 12016)</name>
    <dbReference type="NCBI Taxonomy" id="583346"/>
    <lineage>
        <taxon>Bacteria</taxon>
        <taxon>Bacillati</taxon>
        <taxon>Bacillota</taxon>
        <taxon>Clostridia</taxon>
        <taxon>Eubacteriales</taxon>
        <taxon>Clostridiaceae</taxon>
        <taxon>Clostridium</taxon>
    </lineage>
</organism>
<accession>B9DY14</accession>
<evidence type="ECO:0000256" key="4">
    <source>
        <dbReference type="ARBA" id="ARBA00022741"/>
    </source>
</evidence>